<gene>
    <name evidence="8" type="primary">KNAG0J01620</name>
    <name evidence="8" type="ordered locus">KNAG_0J01620</name>
</gene>
<dbReference type="GO" id="GO:0000463">
    <property type="term" value="P:maturation of LSU-rRNA from tricistronic rRNA transcript (SSU-rRNA, 5.8S rRNA, LSU-rRNA)"/>
    <property type="evidence" value="ECO:0007669"/>
    <property type="project" value="EnsemblFungi"/>
</dbReference>
<dbReference type="GO" id="GO:0000176">
    <property type="term" value="C:nuclear exosome (RNase complex)"/>
    <property type="evidence" value="ECO:0007669"/>
    <property type="project" value="EnsemblFungi"/>
</dbReference>
<dbReference type="RefSeq" id="XP_022466488.1">
    <property type="nucleotide sequence ID" value="XM_022610165.1"/>
</dbReference>
<dbReference type="GO" id="GO:0005654">
    <property type="term" value="C:nucleoplasm"/>
    <property type="evidence" value="ECO:0007669"/>
    <property type="project" value="UniProtKB-SubCell"/>
</dbReference>
<organism evidence="8 9">
    <name type="scientific">Huiozyma naganishii (strain ATCC MYA-139 / BCRC 22969 / CBS 8797 / KCTC 17520 / NBRC 10181 / NCYC 3082 / Yp74L-3)</name>
    <name type="common">Yeast</name>
    <name type="synonym">Kazachstania naganishii</name>
    <dbReference type="NCBI Taxonomy" id="1071383"/>
    <lineage>
        <taxon>Eukaryota</taxon>
        <taxon>Fungi</taxon>
        <taxon>Dikarya</taxon>
        <taxon>Ascomycota</taxon>
        <taxon>Saccharomycotina</taxon>
        <taxon>Saccharomycetes</taxon>
        <taxon>Saccharomycetales</taxon>
        <taxon>Saccharomycetaceae</taxon>
        <taxon>Huiozyma</taxon>
    </lineage>
</organism>
<dbReference type="PANTHER" id="PTHR14211:SF7">
    <property type="entry name" value="RIBOSOME BIOGENESIS PROTEIN NOP53"/>
    <property type="match status" value="1"/>
</dbReference>
<evidence type="ECO:0000313" key="9">
    <source>
        <dbReference type="Proteomes" id="UP000006310"/>
    </source>
</evidence>
<dbReference type="InterPro" id="IPR011687">
    <property type="entry name" value="Nop53/GLTSCR2"/>
</dbReference>
<comment type="subcellular location">
    <subcellularLocation>
        <location evidence="5">Nucleus</location>
        <location evidence="5">Nucleolus</location>
    </subcellularLocation>
    <subcellularLocation>
        <location evidence="5">Nucleus</location>
        <location evidence="5">Nucleoplasm</location>
    </subcellularLocation>
</comment>
<feature type="region of interest" description="Disordered" evidence="7">
    <location>
        <begin position="102"/>
        <end position="131"/>
    </location>
</feature>
<evidence type="ECO:0000313" key="8">
    <source>
        <dbReference type="EMBL" id="CCK72243.1"/>
    </source>
</evidence>
<keyword evidence="3 5" id="KW-0690">Ribosome biogenesis</keyword>
<feature type="region of interest" description="Disordered" evidence="7">
    <location>
        <begin position="425"/>
        <end position="453"/>
    </location>
</feature>
<dbReference type="GO" id="GO:0000027">
    <property type="term" value="P:ribosomal large subunit assembly"/>
    <property type="evidence" value="ECO:0007669"/>
    <property type="project" value="UniProtKB-UniRule"/>
</dbReference>
<evidence type="ECO:0000256" key="6">
    <source>
        <dbReference type="SAM" id="Coils"/>
    </source>
</evidence>
<feature type="compositionally biased region" description="Acidic residues" evidence="7">
    <location>
        <begin position="278"/>
        <end position="305"/>
    </location>
</feature>
<evidence type="ECO:0000256" key="1">
    <source>
        <dbReference type="ARBA" id="ARBA00008838"/>
    </source>
</evidence>
<dbReference type="GO" id="GO:0000055">
    <property type="term" value="P:ribosomal large subunit export from nucleus"/>
    <property type="evidence" value="ECO:0007669"/>
    <property type="project" value="EnsemblFungi"/>
</dbReference>
<feature type="compositionally biased region" description="Basic and acidic residues" evidence="7">
    <location>
        <begin position="442"/>
        <end position="453"/>
    </location>
</feature>
<evidence type="ECO:0000256" key="5">
    <source>
        <dbReference type="PIRNR" id="PIRNR017302"/>
    </source>
</evidence>
<name>J7RQY8_HUIN7</name>
<dbReference type="GO" id="GO:0005730">
    <property type="term" value="C:nucleolus"/>
    <property type="evidence" value="ECO:0007669"/>
    <property type="project" value="UniProtKB-SubCell"/>
</dbReference>
<dbReference type="HOGENOM" id="CLU_035888_1_1_1"/>
<evidence type="ECO:0000256" key="3">
    <source>
        <dbReference type="ARBA" id="ARBA00022517"/>
    </source>
</evidence>
<dbReference type="Proteomes" id="UP000006310">
    <property type="component" value="Chromosome 10"/>
</dbReference>
<feature type="compositionally biased region" description="Basic residues" evidence="7">
    <location>
        <begin position="10"/>
        <end position="25"/>
    </location>
</feature>
<feature type="region of interest" description="Disordered" evidence="7">
    <location>
        <begin position="277"/>
        <end position="307"/>
    </location>
</feature>
<accession>J7RQY8</accession>
<sequence>MAPTNITKRPAQHKQSSRKGKKAWRKNIDLTDLESTLEESKDNQIKYGADDIAAVQDDSLFQVDNDGDRALRERLIKRKQIKKNLKSTEILDAIKTNSKVGALTHHKHRKGHSEELPGGDAHHGKGKKVQGVSKREMLKLLALAGRITGESKLENRVAKDGLIKSSSFDLWGDDKSTQIQLSSGIKIDKSKTEKASKELLTMSTTSWSIATKTPKTLKEKPVTIKEFEQTPHAGKSYNPQKRDWSELFEKEYNLEKVREDNRIALEEYRERIRHLMETLDDNEEADSSSSESESEAEAEDDEEGSVDMGLSVNEAIQIKKKTKYQRNRARKHEEKVKLHKELKELKQQFKELENLEEIVESIAVTKSEGTKPKRRKANNNKLGTRYGIMEEKLEIKFQDELGDSLRKLRPEGNLLYENVRKLQSSGKIESRIPTRQRRAKNKITEKWTHKDFK</sequence>
<feature type="coiled-coil region" evidence="6">
    <location>
        <begin position="328"/>
        <end position="362"/>
    </location>
</feature>
<feature type="region of interest" description="Disordered" evidence="7">
    <location>
        <begin position="1"/>
        <end position="25"/>
    </location>
</feature>
<evidence type="ECO:0000256" key="4">
    <source>
        <dbReference type="ARBA" id="ARBA00023242"/>
    </source>
</evidence>
<dbReference type="EMBL" id="HE978323">
    <property type="protein sequence ID" value="CCK72243.1"/>
    <property type="molecule type" value="Genomic_DNA"/>
</dbReference>
<keyword evidence="6" id="KW-0175">Coiled coil</keyword>
<proteinExistence type="inferred from homology"/>
<dbReference type="PANTHER" id="PTHR14211">
    <property type="entry name" value="GLIOMA SUPPRESSOR CANDIDATE REGION GENE 2"/>
    <property type="match status" value="1"/>
</dbReference>
<dbReference type="Pfam" id="PF07767">
    <property type="entry name" value="Nop53"/>
    <property type="match status" value="1"/>
</dbReference>
<dbReference type="AlphaFoldDB" id="J7RQY8"/>
<dbReference type="KEGG" id="kng:KNAG_0J01620"/>
<evidence type="ECO:0000256" key="7">
    <source>
        <dbReference type="SAM" id="MobiDB-lite"/>
    </source>
</evidence>
<reference evidence="9" key="2">
    <citation type="submission" date="2012-08" db="EMBL/GenBank/DDBJ databases">
        <title>Genome sequence of Kazachstania naganishii.</title>
        <authorList>
            <person name="Gordon J.L."/>
            <person name="Armisen D."/>
            <person name="Proux-Wera E."/>
            <person name="OhEigeartaigh S.S."/>
            <person name="Byrne K.P."/>
            <person name="Wolfe K.H."/>
        </authorList>
    </citation>
    <scope>NUCLEOTIDE SEQUENCE [LARGE SCALE GENOMIC DNA]</scope>
    <source>
        <strain evidence="9">ATCC MYA-139 / BCRC 22969 / CBS 8797 / CCRC 22969 / KCTC 17520 / NBRC 10181 / NCYC 3082</strain>
    </source>
</reference>
<dbReference type="OMA" id="TEKWTHK"/>
<dbReference type="GO" id="GO:0008097">
    <property type="term" value="F:5S rRNA binding"/>
    <property type="evidence" value="ECO:0007669"/>
    <property type="project" value="TreeGrafter"/>
</dbReference>
<dbReference type="eggNOG" id="KOG2823">
    <property type="taxonomic scope" value="Eukaryota"/>
</dbReference>
<dbReference type="GeneID" id="34527998"/>
<dbReference type="PIRSF" id="PIRSF017302">
    <property type="entry name" value="Gltscr2"/>
    <property type="match status" value="1"/>
</dbReference>
<comment type="function">
    <text evidence="5">May play a role in ribosome biogenesis.</text>
</comment>
<dbReference type="OrthoDB" id="5072at2759"/>
<keyword evidence="4 5" id="KW-0539">Nucleus</keyword>
<evidence type="ECO:0000256" key="2">
    <source>
        <dbReference type="ARBA" id="ARBA00018339"/>
    </source>
</evidence>
<feature type="compositionally biased region" description="Basic and acidic residues" evidence="7">
    <location>
        <begin position="112"/>
        <end position="123"/>
    </location>
</feature>
<keyword evidence="9" id="KW-1185">Reference proteome</keyword>
<comment type="similarity">
    <text evidence="1 5">Belongs to the NOP53 family.</text>
</comment>
<dbReference type="STRING" id="1071383.J7RQY8"/>
<dbReference type="GO" id="GO:0000460">
    <property type="term" value="P:maturation of 5.8S rRNA"/>
    <property type="evidence" value="ECO:0007669"/>
    <property type="project" value="EnsemblFungi"/>
</dbReference>
<reference evidence="8 9" key="1">
    <citation type="journal article" date="2011" name="Proc. Natl. Acad. Sci. U.S.A.">
        <title>Evolutionary erosion of yeast sex chromosomes by mating-type switching accidents.</title>
        <authorList>
            <person name="Gordon J.L."/>
            <person name="Armisen D."/>
            <person name="Proux-Wera E."/>
            <person name="Oheigeartaigh S.S."/>
            <person name="Byrne K.P."/>
            <person name="Wolfe K.H."/>
        </authorList>
    </citation>
    <scope>NUCLEOTIDE SEQUENCE [LARGE SCALE GENOMIC DNA]</scope>
    <source>
        <strain evidence="9">ATCC MYA-139 / BCRC 22969 / CBS 8797 / CCRC 22969 / KCTC 17520 / NBRC 10181 / NCYC 3082</strain>
    </source>
</reference>
<protein>
    <recommendedName>
        <fullName evidence="2 5">Ribosome biogenesis protein NOP53</fullName>
    </recommendedName>
</protein>